<organism evidence="2">
    <name type="scientific">Lichtheimia ramosa</name>
    <dbReference type="NCBI Taxonomy" id="688394"/>
    <lineage>
        <taxon>Eukaryota</taxon>
        <taxon>Fungi</taxon>
        <taxon>Fungi incertae sedis</taxon>
        <taxon>Mucoromycota</taxon>
        <taxon>Mucoromycotina</taxon>
        <taxon>Mucoromycetes</taxon>
        <taxon>Mucorales</taxon>
        <taxon>Lichtheimiaceae</taxon>
        <taxon>Lichtheimia</taxon>
    </lineage>
</organism>
<feature type="compositionally biased region" description="Low complexity" evidence="1">
    <location>
        <begin position="173"/>
        <end position="203"/>
    </location>
</feature>
<feature type="region of interest" description="Disordered" evidence="1">
    <location>
        <begin position="173"/>
        <end position="211"/>
    </location>
</feature>
<sequence>MDESPVRTFSYPQTPPLNDDVSIAPAMLKWITTRPPPFSETAAVLVKERMNVLKIKGWLVNNETTTTPPPTKAQSSTPSFGDDDDFEIDFDMLEALEKKIPIQDTPLTPPFIRCWKIRLGRIMKVLHHLFMFLLIKKIYHSPHEDPIQQYISVASSSSSPSSSQRISPPLITRQQSPLQRSSSQLQQPVVESPQQQEKVSSSPDRFMQTTPIHDDVSDKLYHLHLYEEPCFMIK</sequence>
<accession>A0A077X0X4</accession>
<gene>
    <name evidence="2" type="ORF">LRAMOSA05322</name>
</gene>
<proteinExistence type="predicted"/>
<dbReference type="AlphaFoldDB" id="A0A077X0X4"/>
<reference evidence="2" key="1">
    <citation type="journal article" date="2014" name="Genome Announc.">
        <title>De novo whole-genome sequence and genome annotation of Lichtheimia ramosa.</title>
        <authorList>
            <person name="Linde J."/>
            <person name="Schwartze V."/>
            <person name="Binder U."/>
            <person name="Lass-Florl C."/>
            <person name="Voigt K."/>
            <person name="Horn F."/>
        </authorList>
    </citation>
    <scope>NUCLEOTIDE SEQUENCE</scope>
    <source>
        <strain evidence="2">JMRC FSU:6197</strain>
    </source>
</reference>
<protein>
    <submittedName>
        <fullName evidence="2">Uncharacterized protein</fullName>
    </submittedName>
</protein>
<name>A0A077X0X4_9FUNG</name>
<evidence type="ECO:0000313" key="2">
    <source>
        <dbReference type="EMBL" id="CDS13139.1"/>
    </source>
</evidence>
<evidence type="ECO:0000256" key="1">
    <source>
        <dbReference type="SAM" id="MobiDB-lite"/>
    </source>
</evidence>
<dbReference type="EMBL" id="LK023368">
    <property type="protein sequence ID" value="CDS13139.1"/>
    <property type="molecule type" value="Genomic_DNA"/>
</dbReference>